<feature type="compositionally biased region" description="Basic and acidic residues" evidence="1">
    <location>
        <begin position="192"/>
        <end position="204"/>
    </location>
</feature>
<keyword evidence="3" id="KW-1185">Reference proteome</keyword>
<evidence type="ECO:0000256" key="1">
    <source>
        <dbReference type="SAM" id="MobiDB-lite"/>
    </source>
</evidence>
<evidence type="ECO:0000313" key="2">
    <source>
        <dbReference type="EMBL" id="AFU02854.1"/>
    </source>
</evidence>
<name>K0F0G4_NOCB7</name>
<organism evidence="2 3">
    <name type="scientific">Nocardia brasiliensis (strain ATCC 700358 / HUJEG-1)</name>
    <dbReference type="NCBI Taxonomy" id="1133849"/>
    <lineage>
        <taxon>Bacteria</taxon>
        <taxon>Bacillati</taxon>
        <taxon>Actinomycetota</taxon>
        <taxon>Actinomycetes</taxon>
        <taxon>Mycobacteriales</taxon>
        <taxon>Nocardiaceae</taxon>
        <taxon>Nocardia</taxon>
    </lineage>
</organism>
<dbReference type="KEGG" id="nbr:O3I_024505"/>
<dbReference type="RefSeq" id="WP_014985709.1">
    <property type="nucleotide sequence ID" value="NC_018681.1"/>
</dbReference>
<evidence type="ECO:0000313" key="3">
    <source>
        <dbReference type="Proteomes" id="UP000006304"/>
    </source>
</evidence>
<dbReference type="EMBL" id="CP003876">
    <property type="protein sequence ID" value="AFU02854.1"/>
    <property type="molecule type" value="Genomic_DNA"/>
</dbReference>
<feature type="compositionally biased region" description="Polar residues" evidence="1">
    <location>
        <begin position="205"/>
        <end position="218"/>
    </location>
</feature>
<dbReference type="Proteomes" id="UP000006304">
    <property type="component" value="Chromosome"/>
</dbReference>
<reference evidence="2 3" key="1">
    <citation type="journal article" date="2012" name="J. Bacteriol.">
        <title>Complete genome sequence of Nocardia brasiliensis HUJEG-1.</title>
        <authorList>
            <person name="Vera-Cabrera L."/>
            <person name="Ortiz-Lopez R."/>
            <person name="Elizondo-Gonzalez R."/>
            <person name="Perez-Maya A.A."/>
            <person name="Ocampo-Candiani J."/>
        </authorList>
    </citation>
    <scope>NUCLEOTIDE SEQUENCE [LARGE SCALE GENOMIC DNA]</scope>
    <source>
        <strain evidence="3">ATCC 700358</strain>
    </source>
</reference>
<dbReference type="AlphaFoldDB" id="K0F0G4"/>
<proteinExistence type="predicted"/>
<gene>
    <name evidence="2" type="ORF">O3I_024505</name>
</gene>
<accession>K0F0G4</accession>
<dbReference type="HOGENOM" id="CLU_1265854_0_0_11"/>
<sequence>MKHPPTATPVTPDMVVRVRADELRRCTRTRQLDRIAAQHHFSTDTEFDCYVDALLVHTGIDYDRLHQIEETRRRTQRQRARLTALGPTVRLWSAATMSRFTLCAHDGRVLWRDEFSDPGSIRTAADAAEASARQAIWLAEHARNYAGVYVARLALVLFRSRGIPCTRLHQTAEAAGLVLEVSTATTGNPAAEQRDAPEAVDWHTSDLTPLLQTGRTPA</sequence>
<dbReference type="eggNOG" id="ENOG5032C5N">
    <property type="taxonomic scope" value="Bacteria"/>
</dbReference>
<dbReference type="STRING" id="1133849.O3I_024505"/>
<protein>
    <submittedName>
        <fullName evidence="2">Uncharacterized protein</fullName>
    </submittedName>
</protein>
<feature type="region of interest" description="Disordered" evidence="1">
    <location>
        <begin position="186"/>
        <end position="218"/>
    </location>
</feature>